<dbReference type="Gene3D" id="3.50.50.60">
    <property type="entry name" value="FAD/NAD(P)-binding domain"/>
    <property type="match status" value="1"/>
</dbReference>
<comment type="caution">
    <text evidence="2">The sequence shown here is derived from an EMBL/GenBank/DDBJ whole genome shotgun (WGS) entry which is preliminary data.</text>
</comment>
<organism evidence="2 3">
    <name type="scientific">Prauserella cavernicola</name>
    <dbReference type="NCBI Taxonomy" id="2800127"/>
    <lineage>
        <taxon>Bacteria</taxon>
        <taxon>Bacillati</taxon>
        <taxon>Actinomycetota</taxon>
        <taxon>Actinomycetes</taxon>
        <taxon>Pseudonocardiales</taxon>
        <taxon>Pseudonocardiaceae</taxon>
        <taxon>Prauserella</taxon>
    </lineage>
</organism>
<dbReference type="RefSeq" id="WP_200313620.1">
    <property type="nucleotide sequence ID" value="NZ_JAENJH010000001.1"/>
</dbReference>
<dbReference type="NCBIfam" id="TIGR03467">
    <property type="entry name" value="HpnE"/>
    <property type="match status" value="1"/>
</dbReference>
<dbReference type="SUPFAM" id="SSF51905">
    <property type="entry name" value="FAD/NAD(P)-binding domain"/>
    <property type="match status" value="1"/>
</dbReference>
<dbReference type="PANTHER" id="PTHR42923">
    <property type="entry name" value="PROTOPORPHYRINOGEN OXIDASE"/>
    <property type="match status" value="1"/>
</dbReference>
<dbReference type="AlphaFoldDB" id="A0A934QMH6"/>
<dbReference type="InterPro" id="IPR050464">
    <property type="entry name" value="Zeta_carotene_desat/Oxidored"/>
</dbReference>
<dbReference type="InterPro" id="IPR036188">
    <property type="entry name" value="FAD/NAD-bd_sf"/>
</dbReference>
<name>A0A934QMH6_9PSEU</name>
<evidence type="ECO:0000313" key="2">
    <source>
        <dbReference type="EMBL" id="MBK1782790.1"/>
    </source>
</evidence>
<dbReference type="GO" id="GO:0016491">
    <property type="term" value="F:oxidoreductase activity"/>
    <property type="evidence" value="ECO:0007669"/>
    <property type="project" value="InterPro"/>
</dbReference>
<dbReference type="PROSITE" id="PS51257">
    <property type="entry name" value="PROKAR_LIPOPROTEIN"/>
    <property type="match status" value="1"/>
</dbReference>
<reference evidence="2" key="1">
    <citation type="submission" date="2020-12" db="EMBL/GenBank/DDBJ databases">
        <title>Prauserella sp. ASG 168, a novel actinomycete isolated from cave rock.</title>
        <authorList>
            <person name="Suriyachadkun C."/>
        </authorList>
    </citation>
    <scope>NUCLEOTIDE SEQUENCE</scope>
    <source>
        <strain evidence="2">ASG 168</strain>
    </source>
</reference>
<feature type="domain" description="Amine oxidase" evidence="1">
    <location>
        <begin position="12"/>
        <end position="434"/>
    </location>
</feature>
<sequence>MTGRVVVVGGGLAGLTAACDLADAGFRVTLLESRSRLGGATFSFRRDGLVVDNGQHVLLRCCTEYRALLERLGTTEGIDLQDRFRMPVLLADGRLTGLGRTSAPAPLHLVPGLARYGALSPADRMRVVRAAAALRLLDPDDPALDEQSFGDWLTRHGQNSATLSALWNLISVAALNCDAHEASLALAVTVFRTALLDRADGADIGVPRWPLEDLHVRPAEKYLIARGAEIRLRSAVRAVERGRSGFTVRLDDENLPADAVVVAAPPDAAARMCPDAAGVSAARLSGLGAAPIVNVHAVFERPVTDLPFAATVGSPAQWIFDRTEVAGLTEGQYLAVSLSAARTWLDAPAPVLREVFLAELGRLLPAAAATPCTQFFVTRERRATFRQAPGTGRLRPRPETRLPGLVLAGSWTATGWPDTMEGAVRSGHRAADLVRDRARAGGGAG</sequence>
<evidence type="ECO:0000259" key="1">
    <source>
        <dbReference type="Pfam" id="PF01593"/>
    </source>
</evidence>
<dbReference type="Proteomes" id="UP000635245">
    <property type="component" value="Unassembled WGS sequence"/>
</dbReference>
<proteinExistence type="predicted"/>
<dbReference type="InterPro" id="IPR002937">
    <property type="entry name" value="Amino_oxidase"/>
</dbReference>
<protein>
    <submittedName>
        <fullName evidence="2">FAD-dependent oxidoreductase</fullName>
    </submittedName>
</protein>
<dbReference type="Pfam" id="PF01593">
    <property type="entry name" value="Amino_oxidase"/>
    <property type="match status" value="1"/>
</dbReference>
<dbReference type="PANTHER" id="PTHR42923:SF47">
    <property type="entry name" value="BLR3003 PROTEIN"/>
    <property type="match status" value="1"/>
</dbReference>
<dbReference type="EMBL" id="JAENJH010000001">
    <property type="protein sequence ID" value="MBK1782790.1"/>
    <property type="molecule type" value="Genomic_DNA"/>
</dbReference>
<dbReference type="InterPro" id="IPR017830">
    <property type="entry name" value="SQase_HpnE"/>
</dbReference>
<gene>
    <name evidence="2" type="ORF">JHE00_00530</name>
</gene>
<accession>A0A934QMH6</accession>
<evidence type="ECO:0000313" key="3">
    <source>
        <dbReference type="Proteomes" id="UP000635245"/>
    </source>
</evidence>
<keyword evidence="3" id="KW-1185">Reference proteome</keyword>